<evidence type="ECO:0000256" key="1">
    <source>
        <dbReference type="SAM" id="SignalP"/>
    </source>
</evidence>
<sequence>MLFKLLLPLLLLLPVRRVVSVGEAGHVQRLGSYFFIFFSLYYSRSYNHLSLCTCSPSPTRTSLLYSAISSGFRIQASSANACRYCHSLCLSLSLSLSLCEIQHTLLYSGIIHLHSGAEPASILRGQIQYKNN</sequence>
<reference evidence="2" key="1">
    <citation type="journal article" date="2022" name="Front. Genet.">
        <title>Chromosome-Scale Assembly of the Dendrobium nobile Genome Provides Insights Into the Molecular Mechanism of the Biosynthesis of the Medicinal Active Ingredient of Dendrobium.</title>
        <authorList>
            <person name="Xu Q."/>
            <person name="Niu S.-C."/>
            <person name="Li K.-L."/>
            <person name="Zheng P.-J."/>
            <person name="Zhang X.-J."/>
            <person name="Jia Y."/>
            <person name="Liu Y."/>
            <person name="Niu Y.-X."/>
            <person name="Yu L.-H."/>
            <person name="Chen D.-F."/>
            <person name="Zhang G.-Q."/>
        </authorList>
    </citation>
    <scope>NUCLEOTIDE SEQUENCE</scope>
    <source>
        <tissue evidence="2">Leaf</tissue>
    </source>
</reference>
<protein>
    <recommendedName>
        <fullName evidence="4">Secreted protein</fullName>
    </recommendedName>
</protein>
<evidence type="ECO:0000313" key="2">
    <source>
        <dbReference type="EMBL" id="KAI0510351.1"/>
    </source>
</evidence>
<feature type="signal peptide" evidence="1">
    <location>
        <begin position="1"/>
        <end position="20"/>
    </location>
</feature>
<keyword evidence="1" id="KW-0732">Signal</keyword>
<comment type="caution">
    <text evidence="2">The sequence shown here is derived from an EMBL/GenBank/DDBJ whole genome shotgun (WGS) entry which is preliminary data.</text>
</comment>
<gene>
    <name evidence="2" type="ORF">KFK09_010952</name>
</gene>
<evidence type="ECO:0000313" key="3">
    <source>
        <dbReference type="Proteomes" id="UP000829196"/>
    </source>
</evidence>
<name>A0A8T3BE90_DENNO</name>
<evidence type="ECO:0008006" key="4">
    <source>
        <dbReference type="Google" id="ProtNLM"/>
    </source>
</evidence>
<accession>A0A8T3BE90</accession>
<dbReference type="EMBL" id="JAGYWB010000009">
    <property type="protein sequence ID" value="KAI0510351.1"/>
    <property type="molecule type" value="Genomic_DNA"/>
</dbReference>
<dbReference type="AlphaFoldDB" id="A0A8T3BE90"/>
<feature type="chain" id="PRO_5035771426" description="Secreted protein" evidence="1">
    <location>
        <begin position="21"/>
        <end position="132"/>
    </location>
</feature>
<organism evidence="2 3">
    <name type="scientific">Dendrobium nobile</name>
    <name type="common">Orchid</name>
    <dbReference type="NCBI Taxonomy" id="94219"/>
    <lineage>
        <taxon>Eukaryota</taxon>
        <taxon>Viridiplantae</taxon>
        <taxon>Streptophyta</taxon>
        <taxon>Embryophyta</taxon>
        <taxon>Tracheophyta</taxon>
        <taxon>Spermatophyta</taxon>
        <taxon>Magnoliopsida</taxon>
        <taxon>Liliopsida</taxon>
        <taxon>Asparagales</taxon>
        <taxon>Orchidaceae</taxon>
        <taxon>Epidendroideae</taxon>
        <taxon>Malaxideae</taxon>
        <taxon>Dendrobiinae</taxon>
        <taxon>Dendrobium</taxon>
    </lineage>
</organism>
<dbReference type="Proteomes" id="UP000829196">
    <property type="component" value="Unassembled WGS sequence"/>
</dbReference>
<keyword evidence="3" id="KW-1185">Reference proteome</keyword>
<proteinExistence type="predicted"/>